<dbReference type="RefSeq" id="XP_038740723.1">
    <property type="nucleotide sequence ID" value="XM_038893897.1"/>
</dbReference>
<feature type="domain" description="Reverse transcriptase" evidence="4">
    <location>
        <begin position="544"/>
        <end position="827"/>
    </location>
</feature>
<dbReference type="CDD" id="cd01650">
    <property type="entry name" value="RT_nLTR_like"/>
    <property type="match status" value="1"/>
</dbReference>
<accession>A0A9P6LGB5</accession>
<dbReference type="Proteomes" id="UP000781932">
    <property type="component" value="Unassembled WGS sequence"/>
</dbReference>
<keyword evidence="6" id="KW-1185">Reference proteome</keyword>
<reference evidence="5" key="2">
    <citation type="submission" date="2020-11" db="EMBL/GenBank/DDBJ databases">
        <title>Whole genome sequencing of Colletotrichum sp.</title>
        <authorList>
            <person name="Li H."/>
        </authorList>
    </citation>
    <scope>NUCLEOTIDE SEQUENCE</scope>
    <source>
        <strain evidence="5">CkLH20</strain>
    </source>
</reference>
<evidence type="ECO:0000313" key="6">
    <source>
        <dbReference type="Proteomes" id="UP000781932"/>
    </source>
</evidence>
<dbReference type="PROSITE" id="PS50878">
    <property type="entry name" value="RT_POL"/>
    <property type="match status" value="1"/>
</dbReference>
<sequence length="1184" mass="135038">MTGHVSFADCGICGSDACHDADLVIVQVNLKRANNRHQDLLHYLKILQPLIDIVAIQDPPPEFGIRKSGDYDVVYHVSSKVLDDQSGDPLASSRSCDVNHEMLVPAAVGFYVHRRLRGSYECFWWDDDVQNHEHVVTLGLDTATGRRIEIHNVYNRNNAVNFQTLLSPSTLDPHSILLGDFNLHHPNWGGPGVTAPEPDAIYLNDETQRHNMRLTTPVGLPTFHPSMYDLGRFFTIDLCWVGEGLATLASQSKILDQVRGFVSDHHPIQTVLHLPPIYDDGEWQDWPRVNVKAFNRTLRQRLNKLGFPTCETTACVEQYAKDLVGVIVKTISDHVPVVTRNSSTRKSDPAADIEVQQACEEEDRAVSALWDASPGPESRELARVVQDTQSVRRKAERQAGSRSYRRHLDGRGTRGRRIFRIAKRAMTWGKHRQSHLFPRLKNPDGTESADVKESFKTYAHHMCDDIEWEDDGYEHGVPPLDASSLPDRPNPECSSPQRLLEGEIDLIMDALGCRKSPGPDNVHNRALKIGRKIIQPHIEHLMRASIQHSYYPLIFRKGITVLVPKPRRDDYSLPSSWRPITLLSSIGKIMERVITDRLTQLAVAHGCIPETQFGRKGASTVDALEYLLDPVYKAWCTDKQRRIYSTLLGLDVKGAYDHVDRKKLLAKLVEIGVPEWMIKWIASFLSRRSVNFRAGSHSSDTVWLKEGVPQGSPLSPILFILSAAEILELARSDDPSAASISFAYSDDIDILVQSKSWQKNCDVLVRIHETINTWSRPRGIHFDPSKYAVMHFRIRGSQDPRCTLLPQIPGLPADCLKRQMRVLGVKVDDELTWKYHVVDIVSNVMTKLHSYRRLSGPTWGAKVDKTKRLYVTSLRSMISYACPVWYVRPEDCRWRFQATLMKLLERLEYQCLLWVSGAMRGTPAMVLLKELQIEPISVHLQKLAMRHRVRKVDTPAAKALEAVRYSVFPGRTVPPNVKLHPFEVAYNFAKNTVADVRKRSGVDDATWLRERRDRIVEFVDDLAKQETVKLWQKYQRTRGLFTNEPTLRRTKPAVVEDWDKSTFLRCIKDVSRAKSTMLIQLRSGRISLRAYQASIDSRIPAGCDCGSTRLQTAEHMLCHCPKLQELRNERMSQLRHNNFYCMLSKPEDASIATEWAILYLDIEQFDRPRAELEEAKRKQKARSE</sequence>
<reference evidence="5" key="1">
    <citation type="submission" date="2020-03" db="EMBL/GenBank/DDBJ databases">
        <authorList>
            <person name="He L."/>
        </authorList>
    </citation>
    <scope>NUCLEOTIDE SEQUENCE</scope>
    <source>
        <strain evidence="5">CkLH20</strain>
    </source>
</reference>
<dbReference type="GO" id="GO:0005739">
    <property type="term" value="C:mitochondrion"/>
    <property type="evidence" value="ECO:0007669"/>
    <property type="project" value="UniProtKB-SubCell"/>
</dbReference>
<dbReference type="InterPro" id="IPR043502">
    <property type="entry name" value="DNA/RNA_pol_sf"/>
</dbReference>
<protein>
    <recommendedName>
        <fullName evidence="4">Reverse transcriptase domain-containing protein</fullName>
    </recommendedName>
</protein>
<dbReference type="InterPro" id="IPR005135">
    <property type="entry name" value="Endo/exonuclease/phosphatase"/>
</dbReference>
<comment type="subcellular location">
    <subcellularLocation>
        <location evidence="1">Mitochondrion</location>
    </subcellularLocation>
</comment>
<gene>
    <name evidence="5" type="ORF">CkaCkLH20_11183</name>
</gene>
<dbReference type="OrthoDB" id="4841169at2759"/>
<dbReference type="GeneID" id="62166971"/>
<evidence type="ECO:0000259" key="4">
    <source>
        <dbReference type="PROSITE" id="PS50878"/>
    </source>
</evidence>
<dbReference type="Pfam" id="PF14529">
    <property type="entry name" value="Exo_endo_phos_2"/>
    <property type="match status" value="1"/>
</dbReference>
<dbReference type="PANTHER" id="PTHR33481:SF1">
    <property type="entry name" value="ENDONUCLEASE_EXONUCLEASE_PHOSPHATASE DOMAIN-CONTAINING PROTEIN-RELATED"/>
    <property type="match status" value="1"/>
</dbReference>
<dbReference type="Pfam" id="PF00078">
    <property type="entry name" value="RVT_1"/>
    <property type="match status" value="1"/>
</dbReference>
<organism evidence="5 6">
    <name type="scientific">Colletotrichum karsti</name>
    <dbReference type="NCBI Taxonomy" id="1095194"/>
    <lineage>
        <taxon>Eukaryota</taxon>
        <taxon>Fungi</taxon>
        <taxon>Dikarya</taxon>
        <taxon>Ascomycota</taxon>
        <taxon>Pezizomycotina</taxon>
        <taxon>Sordariomycetes</taxon>
        <taxon>Hypocreomycetidae</taxon>
        <taxon>Glomerellales</taxon>
        <taxon>Glomerellaceae</taxon>
        <taxon>Colletotrichum</taxon>
        <taxon>Colletotrichum boninense species complex</taxon>
    </lineage>
</organism>
<name>A0A9P6LGB5_9PEZI</name>
<dbReference type="PANTHER" id="PTHR33481">
    <property type="entry name" value="REVERSE TRANSCRIPTASE"/>
    <property type="match status" value="1"/>
</dbReference>
<evidence type="ECO:0000256" key="2">
    <source>
        <dbReference type="ARBA" id="ARBA00023128"/>
    </source>
</evidence>
<dbReference type="InterPro" id="IPR000477">
    <property type="entry name" value="RT_dom"/>
</dbReference>
<comment type="caution">
    <text evidence="5">The sequence shown here is derived from an EMBL/GenBank/DDBJ whole genome shotgun (WGS) entry which is preliminary data.</text>
</comment>
<evidence type="ECO:0000256" key="3">
    <source>
        <dbReference type="SAM" id="MobiDB-lite"/>
    </source>
</evidence>
<dbReference type="SUPFAM" id="SSF56219">
    <property type="entry name" value="DNase I-like"/>
    <property type="match status" value="1"/>
</dbReference>
<dbReference type="InterPro" id="IPR036691">
    <property type="entry name" value="Endo/exonu/phosph_ase_sf"/>
</dbReference>
<dbReference type="Gene3D" id="3.60.10.10">
    <property type="entry name" value="Endonuclease/exonuclease/phosphatase"/>
    <property type="match status" value="1"/>
</dbReference>
<evidence type="ECO:0000256" key="1">
    <source>
        <dbReference type="ARBA" id="ARBA00004173"/>
    </source>
</evidence>
<dbReference type="AlphaFoldDB" id="A0A9P6LGB5"/>
<evidence type="ECO:0000313" key="5">
    <source>
        <dbReference type="EMBL" id="KAF9871262.1"/>
    </source>
</evidence>
<feature type="region of interest" description="Disordered" evidence="3">
    <location>
        <begin position="370"/>
        <end position="409"/>
    </location>
</feature>
<keyword evidence="2" id="KW-0496">Mitochondrion</keyword>
<dbReference type="GO" id="GO:0003824">
    <property type="term" value="F:catalytic activity"/>
    <property type="evidence" value="ECO:0007669"/>
    <property type="project" value="InterPro"/>
</dbReference>
<proteinExistence type="predicted"/>
<dbReference type="EMBL" id="JAATWM020000046">
    <property type="protein sequence ID" value="KAF9871262.1"/>
    <property type="molecule type" value="Genomic_DNA"/>
</dbReference>
<dbReference type="SUPFAM" id="SSF56672">
    <property type="entry name" value="DNA/RNA polymerases"/>
    <property type="match status" value="1"/>
</dbReference>